<evidence type="ECO:0000256" key="1">
    <source>
        <dbReference type="ARBA" id="ARBA00023015"/>
    </source>
</evidence>
<keyword evidence="2" id="KW-0238">DNA-binding</keyword>
<organism evidence="7 8">
    <name type="scientific">Paenibacillus uliginis N3/975</name>
    <dbReference type="NCBI Taxonomy" id="1313296"/>
    <lineage>
        <taxon>Bacteria</taxon>
        <taxon>Bacillati</taxon>
        <taxon>Bacillota</taxon>
        <taxon>Bacilli</taxon>
        <taxon>Bacillales</taxon>
        <taxon>Paenibacillaceae</taxon>
        <taxon>Paenibacillus</taxon>
    </lineage>
</organism>
<dbReference type="InterPro" id="IPR018062">
    <property type="entry name" value="HTH_AraC-typ_CS"/>
</dbReference>
<dbReference type="Pfam" id="PF01497">
    <property type="entry name" value="Peripla_BP_2"/>
    <property type="match status" value="1"/>
</dbReference>
<protein>
    <submittedName>
        <fullName evidence="7">ABC-type Fe3+-hydroxamate transport system, substrate-binding protein</fullName>
    </submittedName>
</protein>
<dbReference type="Gene3D" id="3.40.50.1980">
    <property type="entry name" value="Nitrogenase molybdenum iron protein domain"/>
    <property type="match status" value="2"/>
</dbReference>
<dbReference type="Proteomes" id="UP000192940">
    <property type="component" value="Chromosome I"/>
</dbReference>
<dbReference type="SUPFAM" id="SSF46689">
    <property type="entry name" value="Homeodomain-like"/>
    <property type="match status" value="2"/>
</dbReference>
<reference evidence="7 8" key="1">
    <citation type="submission" date="2017-04" db="EMBL/GenBank/DDBJ databases">
        <authorList>
            <person name="Afonso C.L."/>
            <person name="Miller P.J."/>
            <person name="Scott M.A."/>
            <person name="Spackman E."/>
            <person name="Goraichik I."/>
            <person name="Dimitrov K.M."/>
            <person name="Suarez D.L."/>
            <person name="Swayne D.E."/>
        </authorList>
    </citation>
    <scope>NUCLEOTIDE SEQUENCE [LARGE SCALE GENOMIC DNA]</scope>
    <source>
        <strain evidence="7 8">N3/975</strain>
    </source>
</reference>
<keyword evidence="1" id="KW-0805">Transcription regulation</keyword>
<feature type="domain" description="HTH araC/xylS-type" evidence="5">
    <location>
        <begin position="184"/>
        <end position="282"/>
    </location>
</feature>
<evidence type="ECO:0000256" key="4">
    <source>
        <dbReference type="SAM" id="Phobius"/>
    </source>
</evidence>
<dbReference type="EMBL" id="LT840184">
    <property type="protein sequence ID" value="SMF73684.1"/>
    <property type="molecule type" value="Genomic_DNA"/>
</dbReference>
<dbReference type="GO" id="GO:0043565">
    <property type="term" value="F:sequence-specific DNA binding"/>
    <property type="evidence" value="ECO:0007669"/>
    <property type="project" value="InterPro"/>
</dbReference>
<dbReference type="SMART" id="SM00342">
    <property type="entry name" value="HTH_ARAC"/>
    <property type="match status" value="1"/>
</dbReference>
<keyword evidence="4" id="KW-0472">Membrane</keyword>
<feature type="transmembrane region" description="Helical" evidence="4">
    <location>
        <begin position="287"/>
        <end position="309"/>
    </location>
</feature>
<dbReference type="Gene3D" id="1.10.10.60">
    <property type="entry name" value="Homeodomain-like"/>
    <property type="match status" value="2"/>
</dbReference>
<dbReference type="PRINTS" id="PR00032">
    <property type="entry name" value="HTHARAC"/>
</dbReference>
<dbReference type="PANTHER" id="PTHR43280:SF28">
    <property type="entry name" value="HTH-TYPE TRANSCRIPTIONAL ACTIVATOR RHAS"/>
    <property type="match status" value="1"/>
</dbReference>
<dbReference type="InterPro" id="IPR009057">
    <property type="entry name" value="Homeodomain-like_sf"/>
</dbReference>
<keyword evidence="4" id="KW-1133">Transmembrane helix</keyword>
<proteinExistence type="predicted"/>
<evidence type="ECO:0000259" key="5">
    <source>
        <dbReference type="PROSITE" id="PS01124"/>
    </source>
</evidence>
<dbReference type="InterPro" id="IPR020449">
    <property type="entry name" value="Tscrpt_reg_AraC-type_HTH"/>
</dbReference>
<gene>
    <name evidence="7" type="ORF">SAMN05661091_0997</name>
</gene>
<evidence type="ECO:0000256" key="3">
    <source>
        <dbReference type="ARBA" id="ARBA00023163"/>
    </source>
</evidence>
<evidence type="ECO:0000259" key="6">
    <source>
        <dbReference type="PROSITE" id="PS50983"/>
    </source>
</evidence>
<dbReference type="STRING" id="1313296.SAMN05661091_0997"/>
<keyword evidence="4" id="KW-0812">Transmembrane</keyword>
<feature type="domain" description="Fe/B12 periplasmic-binding" evidence="6">
    <location>
        <begin position="287"/>
        <end position="551"/>
    </location>
</feature>
<dbReference type="InterPro" id="IPR002491">
    <property type="entry name" value="ABC_transptr_periplasmic_BD"/>
</dbReference>
<evidence type="ECO:0000313" key="8">
    <source>
        <dbReference type="Proteomes" id="UP000192940"/>
    </source>
</evidence>
<accession>A0A1X7GTB8</accession>
<sequence length="552" mass="64575">MILNIRKDSNGKGKQQTTFNSLTIKLWNIEVFTLEGMHLEQRLTLQPALVVLLGGEAFLEREDRKNRMGKEFAYFCPGGTTFGINRHGAESVSVAVIYFNFYKESLCRRQLEEADAEKILQYDGALTLSSADRLSLFCRSIYEHFRSDDDFKQWRAQLDFQELLQEMLFLGNLNAKSDKTQGLERTREYMDNHYHEELTIDQLAGMAELSPKYYMDMFKKTYSLSAMEYLAQVRMNKAKQLMLGSGRILKEVAHMVGYKDEFYFSRKFKKEFGLSPSAYIKKRKNKLAVYGSTSLLGYLIPLNIIPYAAPLHPKWSWNYYHNLGPDIPVHLNAFRQNHNKTGNLEKLELSQPELIICSQDLELWEKERLQQIAPVYELPEESVGWEEQLLWMAHLLDKNVEAQQWIESFYSKLRSFRHEIFREIKDPPTILTARLHDHELVSYRSHGIREVLYDNLDFLSPSLIEKMTDDVPLTVDKIKTMEADHIFLLVRQDSETLEYWRELQSSPDWMTIPAVREGRFHQISSYPWREYSPIALELMAEEAAKTFSGNCP</sequence>
<dbReference type="AlphaFoldDB" id="A0A1X7GTB8"/>
<evidence type="ECO:0000256" key="2">
    <source>
        <dbReference type="ARBA" id="ARBA00023125"/>
    </source>
</evidence>
<dbReference type="PANTHER" id="PTHR43280">
    <property type="entry name" value="ARAC-FAMILY TRANSCRIPTIONAL REGULATOR"/>
    <property type="match status" value="1"/>
</dbReference>
<dbReference type="Pfam" id="PF12833">
    <property type="entry name" value="HTH_18"/>
    <property type="match status" value="1"/>
</dbReference>
<dbReference type="SUPFAM" id="SSF53807">
    <property type="entry name" value="Helical backbone' metal receptor"/>
    <property type="match status" value="1"/>
</dbReference>
<dbReference type="PROSITE" id="PS00041">
    <property type="entry name" value="HTH_ARAC_FAMILY_1"/>
    <property type="match status" value="1"/>
</dbReference>
<dbReference type="PROSITE" id="PS50983">
    <property type="entry name" value="FE_B12_PBP"/>
    <property type="match status" value="1"/>
</dbReference>
<evidence type="ECO:0000313" key="7">
    <source>
        <dbReference type="EMBL" id="SMF73684.1"/>
    </source>
</evidence>
<name>A0A1X7GTB8_9BACL</name>
<dbReference type="GO" id="GO:0003700">
    <property type="term" value="F:DNA-binding transcription factor activity"/>
    <property type="evidence" value="ECO:0007669"/>
    <property type="project" value="InterPro"/>
</dbReference>
<keyword evidence="3" id="KW-0804">Transcription</keyword>
<keyword evidence="8" id="KW-1185">Reference proteome</keyword>
<dbReference type="PROSITE" id="PS01124">
    <property type="entry name" value="HTH_ARAC_FAMILY_2"/>
    <property type="match status" value="1"/>
</dbReference>
<dbReference type="InterPro" id="IPR018060">
    <property type="entry name" value="HTH_AraC"/>
</dbReference>